<dbReference type="GO" id="GO:0010150">
    <property type="term" value="P:leaf senescence"/>
    <property type="evidence" value="ECO:0007669"/>
    <property type="project" value="InterPro"/>
</dbReference>
<protein>
    <submittedName>
        <fullName evidence="1">Mediator of RNA polymerase II transcription subunit 32</fullName>
    </submittedName>
</protein>
<reference evidence="1" key="1">
    <citation type="journal article" date="2023" name="Science">
        <title>Elucidation of the pathway for biosynthesis of saponin adjuvants from the soapbark tree.</title>
        <authorList>
            <person name="Reed J."/>
            <person name="Orme A."/>
            <person name="El-Demerdash A."/>
            <person name="Owen C."/>
            <person name="Martin L.B.B."/>
            <person name="Misra R.C."/>
            <person name="Kikuchi S."/>
            <person name="Rejzek M."/>
            <person name="Martin A.C."/>
            <person name="Harkess A."/>
            <person name="Leebens-Mack J."/>
            <person name="Louveau T."/>
            <person name="Stephenson M.J."/>
            <person name="Osbourn A."/>
        </authorList>
    </citation>
    <scope>NUCLEOTIDE SEQUENCE</scope>
    <source>
        <strain evidence="1">S10</strain>
    </source>
</reference>
<evidence type="ECO:0000313" key="1">
    <source>
        <dbReference type="EMBL" id="KAJ7969107.1"/>
    </source>
</evidence>
<proteinExistence type="predicted"/>
<dbReference type="InterPro" id="IPR033244">
    <property type="entry name" value="MED32"/>
</dbReference>
<dbReference type="PANTHER" id="PTHR35989:SF1">
    <property type="entry name" value="MEDIATOR OF RNA POLYMERASE II TRANSCRIPTION SUBUNIT 32"/>
    <property type="match status" value="1"/>
</dbReference>
<sequence>MDNIVNSMEKAYDDYITAAAIVLETKGNSSGEKTTATDAALENFKQKWELFKVACDQAEELVETTKKRIISEYAESTTDSSGVAFDVPKQ</sequence>
<dbReference type="KEGG" id="qsa:O6P43_013113"/>
<evidence type="ECO:0000313" key="2">
    <source>
        <dbReference type="Proteomes" id="UP001163823"/>
    </source>
</evidence>
<keyword evidence="2" id="KW-1185">Reference proteome</keyword>
<dbReference type="AlphaFoldDB" id="A0AAD7M3M7"/>
<dbReference type="GO" id="GO:0009631">
    <property type="term" value="P:cold acclimation"/>
    <property type="evidence" value="ECO:0007669"/>
    <property type="project" value="InterPro"/>
</dbReference>
<dbReference type="GO" id="GO:0048364">
    <property type="term" value="P:root development"/>
    <property type="evidence" value="ECO:0007669"/>
    <property type="project" value="InterPro"/>
</dbReference>
<gene>
    <name evidence="1" type="ORF">O6P43_013113</name>
</gene>
<dbReference type="Proteomes" id="UP001163823">
    <property type="component" value="Chromosome 5"/>
</dbReference>
<name>A0AAD7M3M7_QUISA</name>
<dbReference type="GO" id="GO:0016592">
    <property type="term" value="C:mediator complex"/>
    <property type="evidence" value="ECO:0007669"/>
    <property type="project" value="InterPro"/>
</dbReference>
<dbReference type="PANTHER" id="PTHR35989">
    <property type="entry name" value="MEDIATOR OF RNA POLYMERASE II TRANSCRIPTION SUBUNIT 32"/>
    <property type="match status" value="1"/>
</dbReference>
<accession>A0AAD7M3M7</accession>
<dbReference type="GO" id="GO:0006355">
    <property type="term" value="P:regulation of DNA-templated transcription"/>
    <property type="evidence" value="ECO:0007669"/>
    <property type="project" value="InterPro"/>
</dbReference>
<dbReference type="EMBL" id="JARAOO010000005">
    <property type="protein sequence ID" value="KAJ7969107.1"/>
    <property type="molecule type" value="Genomic_DNA"/>
</dbReference>
<comment type="caution">
    <text evidence="1">The sequence shown here is derived from an EMBL/GenBank/DDBJ whole genome shotgun (WGS) entry which is preliminary data.</text>
</comment>
<organism evidence="1 2">
    <name type="scientific">Quillaja saponaria</name>
    <name type="common">Soap bark tree</name>
    <dbReference type="NCBI Taxonomy" id="32244"/>
    <lineage>
        <taxon>Eukaryota</taxon>
        <taxon>Viridiplantae</taxon>
        <taxon>Streptophyta</taxon>
        <taxon>Embryophyta</taxon>
        <taxon>Tracheophyta</taxon>
        <taxon>Spermatophyta</taxon>
        <taxon>Magnoliopsida</taxon>
        <taxon>eudicotyledons</taxon>
        <taxon>Gunneridae</taxon>
        <taxon>Pentapetalae</taxon>
        <taxon>rosids</taxon>
        <taxon>fabids</taxon>
        <taxon>Fabales</taxon>
        <taxon>Quillajaceae</taxon>
        <taxon>Quillaja</taxon>
    </lineage>
</organism>